<protein>
    <recommendedName>
        <fullName evidence="4">Antitermination protein NusB</fullName>
    </recommendedName>
</protein>
<proteinExistence type="predicted"/>
<keyword evidence="3" id="KW-1185">Reference proteome</keyword>
<sequence length="59" mass="6465">MDGYVSTGAGWFTLSLVNAGLAQAKNRSGLTWFIVSLFLGPLATFFIVAWRAVERDEGR</sequence>
<dbReference type="EMBL" id="JADPRT010000018">
    <property type="protein sequence ID" value="MBF9072715.1"/>
    <property type="molecule type" value="Genomic_DNA"/>
</dbReference>
<feature type="transmembrane region" description="Helical" evidence="1">
    <location>
        <begin position="34"/>
        <end position="53"/>
    </location>
</feature>
<name>A0A931B7N0_9ACTN</name>
<evidence type="ECO:0008006" key="4">
    <source>
        <dbReference type="Google" id="ProtNLM"/>
    </source>
</evidence>
<reference evidence="2" key="1">
    <citation type="submission" date="2020-11" db="EMBL/GenBank/DDBJ databases">
        <title>Isolation and identification of active actinomycetes.</title>
        <authorList>
            <person name="Yu B."/>
        </authorList>
    </citation>
    <scope>NUCLEOTIDE SEQUENCE</scope>
    <source>
        <strain evidence="2">NEAU-YB345</strain>
    </source>
</reference>
<dbReference type="RefSeq" id="WP_196197881.1">
    <property type="nucleotide sequence ID" value="NZ_JADPRT010000018.1"/>
</dbReference>
<organism evidence="2 3">
    <name type="scientific">Streptacidiphilus fuscans</name>
    <dbReference type="NCBI Taxonomy" id="2789292"/>
    <lineage>
        <taxon>Bacteria</taxon>
        <taxon>Bacillati</taxon>
        <taxon>Actinomycetota</taxon>
        <taxon>Actinomycetes</taxon>
        <taxon>Kitasatosporales</taxon>
        <taxon>Streptomycetaceae</taxon>
        <taxon>Streptacidiphilus</taxon>
    </lineage>
</organism>
<evidence type="ECO:0000256" key="1">
    <source>
        <dbReference type="SAM" id="Phobius"/>
    </source>
</evidence>
<dbReference type="Proteomes" id="UP000657385">
    <property type="component" value="Unassembled WGS sequence"/>
</dbReference>
<evidence type="ECO:0000313" key="2">
    <source>
        <dbReference type="EMBL" id="MBF9072715.1"/>
    </source>
</evidence>
<accession>A0A931B7N0</accession>
<keyword evidence="1" id="KW-0812">Transmembrane</keyword>
<keyword evidence="1" id="KW-0472">Membrane</keyword>
<comment type="caution">
    <text evidence="2">The sequence shown here is derived from an EMBL/GenBank/DDBJ whole genome shotgun (WGS) entry which is preliminary data.</text>
</comment>
<dbReference type="AlphaFoldDB" id="A0A931B7N0"/>
<keyword evidence="1" id="KW-1133">Transmembrane helix</keyword>
<evidence type="ECO:0000313" key="3">
    <source>
        <dbReference type="Proteomes" id="UP000657385"/>
    </source>
</evidence>
<gene>
    <name evidence="2" type="ORF">I2501_32330</name>
</gene>